<dbReference type="AlphaFoldDB" id="A0AAU9IDC7"/>
<comment type="caution">
    <text evidence="1">The sequence shown here is derived from an EMBL/GenBank/DDBJ whole genome shotgun (WGS) entry which is preliminary data.</text>
</comment>
<proteinExistence type="predicted"/>
<gene>
    <name evidence="1" type="ORF">BSTOLATCC_MIC7770</name>
</gene>
<protein>
    <submittedName>
        <fullName evidence="1">Uncharacterized protein</fullName>
    </submittedName>
</protein>
<keyword evidence="2" id="KW-1185">Reference proteome</keyword>
<evidence type="ECO:0000313" key="1">
    <source>
        <dbReference type="EMBL" id="CAG9312979.1"/>
    </source>
</evidence>
<dbReference type="Proteomes" id="UP001162131">
    <property type="component" value="Unassembled WGS sequence"/>
</dbReference>
<accession>A0AAU9IDC7</accession>
<organism evidence="1 2">
    <name type="scientific">Blepharisma stoltei</name>
    <dbReference type="NCBI Taxonomy" id="1481888"/>
    <lineage>
        <taxon>Eukaryota</taxon>
        <taxon>Sar</taxon>
        <taxon>Alveolata</taxon>
        <taxon>Ciliophora</taxon>
        <taxon>Postciliodesmatophora</taxon>
        <taxon>Heterotrichea</taxon>
        <taxon>Heterotrichida</taxon>
        <taxon>Blepharismidae</taxon>
        <taxon>Blepharisma</taxon>
    </lineage>
</organism>
<dbReference type="EMBL" id="CAJZBQ010000009">
    <property type="protein sequence ID" value="CAG9312979.1"/>
    <property type="molecule type" value="Genomic_DNA"/>
</dbReference>
<evidence type="ECO:0000313" key="2">
    <source>
        <dbReference type="Proteomes" id="UP001162131"/>
    </source>
</evidence>
<reference evidence="1" key="1">
    <citation type="submission" date="2021-09" db="EMBL/GenBank/DDBJ databases">
        <authorList>
            <consortium name="AG Swart"/>
            <person name="Singh M."/>
            <person name="Singh A."/>
            <person name="Seah K."/>
            <person name="Emmerich C."/>
        </authorList>
    </citation>
    <scope>NUCLEOTIDE SEQUENCE</scope>
    <source>
        <strain evidence="1">ATCC30299</strain>
    </source>
</reference>
<sequence>MRRHESNKKPISSFITKRIDDNPPINCITMNYCFLNRKHSRNIKSETNLTESIKWPWQKEALMPRAPESKDPMYRDKYKIFNGSLFKLAPTKDKNEYVYETVKNEAFLYSTIRDTKDRRPQSSNSKWESSGFLNPHLTRVFSAQSLTTRSRCTTSHSNFRQSNKDILGKIPYEKSVPIKDYKWQIMMKGPSTKVMDKILTSQEEEPSSPLLRILANGK</sequence>
<name>A0AAU9IDC7_9CILI</name>